<dbReference type="Proteomes" id="UP001286313">
    <property type="component" value="Unassembled WGS sequence"/>
</dbReference>
<organism evidence="8 9">
    <name type="scientific">Petrolisthes cinctipes</name>
    <name type="common">Flat porcelain crab</name>
    <dbReference type="NCBI Taxonomy" id="88211"/>
    <lineage>
        <taxon>Eukaryota</taxon>
        <taxon>Metazoa</taxon>
        <taxon>Ecdysozoa</taxon>
        <taxon>Arthropoda</taxon>
        <taxon>Crustacea</taxon>
        <taxon>Multicrustacea</taxon>
        <taxon>Malacostraca</taxon>
        <taxon>Eumalacostraca</taxon>
        <taxon>Eucarida</taxon>
        <taxon>Decapoda</taxon>
        <taxon>Pleocyemata</taxon>
        <taxon>Anomura</taxon>
        <taxon>Galatheoidea</taxon>
        <taxon>Porcellanidae</taxon>
        <taxon>Petrolisthes</taxon>
    </lineage>
</organism>
<reference evidence="8" key="1">
    <citation type="submission" date="2023-10" db="EMBL/GenBank/DDBJ databases">
        <title>Genome assemblies of two species of porcelain crab, Petrolisthes cinctipes and Petrolisthes manimaculis (Anomura: Porcellanidae).</title>
        <authorList>
            <person name="Angst P."/>
        </authorList>
    </citation>
    <scope>NUCLEOTIDE SEQUENCE</scope>
    <source>
        <strain evidence="8">PB745_01</strain>
        <tissue evidence="8">Gill</tissue>
    </source>
</reference>
<name>A0AAE1EGC5_PETCI</name>
<proteinExistence type="inferred from homology"/>
<evidence type="ECO:0000256" key="3">
    <source>
        <dbReference type="ARBA" id="ARBA00022478"/>
    </source>
</evidence>
<evidence type="ECO:0000256" key="4">
    <source>
        <dbReference type="ARBA" id="ARBA00022679"/>
    </source>
</evidence>
<comment type="similarity">
    <text evidence="1">Belongs to the RNA polymerase beta' chain family.</text>
</comment>
<gene>
    <name evidence="8" type="ORF">Pcinc_042034</name>
</gene>
<dbReference type="GO" id="GO:0005736">
    <property type="term" value="C:RNA polymerase I complex"/>
    <property type="evidence" value="ECO:0007669"/>
    <property type="project" value="TreeGrafter"/>
</dbReference>
<dbReference type="GO" id="GO:0003677">
    <property type="term" value="F:DNA binding"/>
    <property type="evidence" value="ECO:0007669"/>
    <property type="project" value="InterPro"/>
</dbReference>
<evidence type="ECO:0000259" key="7">
    <source>
        <dbReference type="Pfam" id="PF04997"/>
    </source>
</evidence>
<keyword evidence="3" id="KW-0240">DNA-directed RNA polymerase</keyword>
<evidence type="ECO:0000256" key="5">
    <source>
        <dbReference type="ARBA" id="ARBA00022695"/>
    </source>
</evidence>
<dbReference type="PANTHER" id="PTHR19376">
    <property type="entry name" value="DNA-DIRECTED RNA POLYMERASE"/>
    <property type="match status" value="1"/>
</dbReference>
<protein>
    <recommendedName>
        <fullName evidence="2">DNA-directed RNA polymerase</fullName>
        <ecNumber evidence="2">2.7.7.6</ecNumber>
    </recommendedName>
</protein>
<keyword evidence="6" id="KW-0804">Transcription</keyword>
<evidence type="ECO:0000313" key="9">
    <source>
        <dbReference type="Proteomes" id="UP001286313"/>
    </source>
</evidence>
<accession>A0AAE1EGC5</accession>
<comment type="caution">
    <text evidence="8">The sequence shown here is derived from an EMBL/GenBank/DDBJ whole genome shotgun (WGS) entry which is preliminary data.</text>
</comment>
<dbReference type="Pfam" id="PF04997">
    <property type="entry name" value="RNA_pol_Rpb1_1"/>
    <property type="match status" value="1"/>
</dbReference>
<sequence>MGSFGQLIHTKVEDLMFRMYTNEEIKSISVLKVTNDMTYDELGNVQCPERQSDICETCKQRGYHCTGHCGHIELPVPMYNPLFYAAIKKILGTMCTKCFRLQAEGHQVIQLQYQMVLLEQGYGLEALELADLV</sequence>
<dbReference type="GO" id="GO:0006351">
    <property type="term" value="P:DNA-templated transcription"/>
    <property type="evidence" value="ECO:0007669"/>
    <property type="project" value="InterPro"/>
</dbReference>
<dbReference type="PANTHER" id="PTHR19376:SF11">
    <property type="entry name" value="DNA-DIRECTED RNA POLYMERASE I SUBUNIT RPA1"/>
    <property type="match status" value="1"/>
</dbReference>
<dbReference type="InterPro" id="IPR044893">
    <property type="entry name" value="RNA_pol_Rpb1_clamp_domain"/>
</dbReference>
<keyword evidence="9" id="KW-1185">Reference proteome</keyword>
<dbReference type="Gene3D" id="4.10.860.120">
    <property type="entry name" value="RNA polymerase II, clamp domain"/>
    <property type="match status" value="1"/>
</dbReference>
<keyword evidence="5" id="KW-0548">Nucleotidyltransferase</keyword>
<evidence type="ECO:0000256" key="2">
    <source>
        <dbReference type="ARBA" id="ARBA00012418"/>
    </source>
</evidence>
<feature type="domain" description="RNA polymerase Rpb1" evidence="7">
    <location>
        <begin position="10"/>
        <end position="106"/>
    </location>
</feature>
<keyword evidence="4" id="KW-0808">Transferase</keyword>
<dbReference type="SUPFAM" id="SSF64484">
    <property type="entry name" value="beta and beta-prime subunits of DNA dependent RNA-polymerase"/>
    <property type="match status" value="1"/>
</dbReference>
<dbReference type="InterPro" id="IPR007080">
    <property type="entry name" value="RNA_pol_Rpb1_1"/>
</dbReference>
<dbReference type="EMBL" id="JAWQEG010007957">
    <property type="protein sequence ID" value="KAK3851309.1"/>
    <property type="molecule type" value="Genomic_DNA"/>
</dbReference>
<dbReference type="EC" id="2.7.7.6" evidence="2"/>
<evidence type="ECO:0000256" key="1">
    <source>
        <dbReference type="ARBA" id="ARBA00006460"/>
    </source>
</evidence>
<dbReference type="AlphaFoldDB" id="A0AAE1EGC5"/>
<dbReference type="InterPro" id="IPR045867">
    <property type="entry name" value="DNA-dir_RpoC_beta_prime"/>
</dbReference>
<dbReference type="GO" id="GO:0003899">
    <property type="term" value="F:DNA-directed RNA polymerase activity"/>
    <property type="evidence" value="ECO:0007669"/>
    <property type="project" value="UniProtKB-EC"/>
</dbReference>
<evidence type="ECO:0000313" key="8">
    <source>
        <dbReference type="EMBL" id="KAK3851309.1"/>
    </source>
</evidence>
<evidence type="ECO:0000256" key="6">
    <source>
        <dbReference type="ARBA" id="ARBA00023163"/>
    </source>
</evidence>